<dbReference type="EMBL" id="DS232281">
    <property type="protein sequence ID" value="EDS39001.1"/>
    <property type="molecule type" value="Genomic_DNA"/>
</dbReference>
<dbReference type="KEGG" id="cqu:CpipJ_CPIJ013508"/>
<reference evidence="2" key="2">
    <citation type="submission" date="2020-05" db="UniProtKB">
        <authorList>
            <consortium name="EnsemblMetazoa"/>
        </authorList>
    </citation>
    <scope>IDENTIFICATION</scope>
    <source>
        <strain evidence="2">JHB</strain>
    </source>
</reference>
<organism>
    <name type="scientific">Culex quinquefasciatus</name>
    <name type="common">Southern house mosquito</name>
    <name type="synonym">Culex pungens</name>
    <dbReference type="NCBI Taxonomy" id="7176"/>
    <lineage>
        <taxon>Eukaryota</taxon>
        <taxon>Metazoa</taxon>
        <taxon>Ecdysozoa</taxon>
        <taxon>Arthropoda</taxon>
        <taxon>Hexapoda</taxon>
        <taxon>Insecta</taxon>
        <taxon>Pterygota</taxon>
        <taxon>Neoptera</taxon>
        <taxon>Endopterygota</taxon>
        <taxon>Diptera</taxon>
        <taxon>Nematocera</taxon>
        <taxon>Culicoidea</taxon>
        <taxon>Culicidae</taxon>
        <taxon>Culicinae</taxon>
        <taxon>Culicini</taxon>
        <taxon>Culex</taxon>
        <taxon>Culex</taxon>
    </lineage>
</organism>
<name>B0X271_CULQU</name>
<evidence type="ECO:0000313" key="1">
    <source>
        <dbReference type="EMBL" id="EDS39001.1"/>
    </source>
</evidence>
<dbReference type="Proteomes" id="UP000002320">
    <property type="component" value="Unassembled WGS sequence"/>
</dbReference>
<dbReference type="VEuPathDB" id="VectorBase:CPIJ013508"/>
<evidence type="ECO:0000313" key="2">
    <source>
        <dbReference type="EnsemblMetazoa" id="CPIJ013508-PA"/>
    </source>
</evidence>
<proteinExistence type="predicted"/>
<protein>
    <submittedName>
        <fullName evidence="1 2">Uncharacterized protein</fullName>
    </submittedName>
</protein>
<evidence type="ECO:0000313" key="3">
    <source>
        <dbReference type="Proteomes" id="UP000002320"/>
    </source>
</evidence>
<reference evidence="1" key="1">
    <citation type="submission" date="2007-03" db="EMBL/GenBank/DDBJ databases">
        <title>Annotation of Culex pipiens quinquefasciatus.</title>
        <authorList>
            <consortium name="The Broad Institute Genome Sequencing Platform"/>
            <person name="Atkinson P.W."/>
            <person name="Hemingway J."/>
            <person name="Christensen B.M."/>
            <person name="Higgs S."/>
            <person name="Kodira C."/>
            <person name="Hannick L."/>
            <person name="Megy K."/>
            <person name="O'Leary S."/>
            <person name="Pearson M."/>
            <person name="Haas B.J."/>
            <person name="Mauceli E."/>
            <person name="Wortman J.R."/>
            <person name="Lee N.H."/>
            <person name="Guigo R."/>
            <person name="Stanke M."/>
            <person name="Alvarado L."/>
            <person name="Amedeo P."/>
            <person name="Antoine C.H."/>
            <person name="Arensburger P."/>
            <person name="Bidwell S.L."/>
            <person name="Crawford M."/>
            <person name="Camaro F."/>
            <person name="Devon K."/>
            <person name="Engels R."/>
            <person name="Hammond M."/>
            <person name="Howarth C."/>
            <person name="Koehrsen M."/>
            <person name="Lawson D."/>
            <person name="Montgomery P."/>
            <person name="Nene V."/>
            <person name="Nusbaum C."/>
            <person name="Puiu D."/>
            <person name="Romero-Severson J."/>
            <person name="Severson D.W."/>
            <person name="Shumway M."/>
            <person name="Sisk P."/>
            <person name="Stolte C."/>
            <person name="Zeng Q."/>
            <person name="Eisenstadt E."/>
            <person name="Fraser-Liggett C."/>
            <person name="Strausberg R."/>
            <person name="Galagan J."/>
            <person name="Birren B."/>
            <person name="Collins F.H."/>
        </authorList>
    </citation>
    <scope>NUCLEOTIDE SEQUENCE [LARGE SCALE GENOMIC DNA]</scope>
    <source>
        <strain evidence="1">JHB</strain>
    </source>
</reference>
<sequence>MSDGRILFLTRELLRGEISSAGAFFPLATLLPFVSPSSSSITTQSSSLSLRIVTSSQSPFCRLVLAGVVASPPLDLLDMEFPSKLSEAALDFFRAGRSPPSSSSSSSSFSESELILTGLSLSSSITSLSVFSVVLCPFVDASTSIGSVAPFDLESSSSSSPPPPNGSSPPFLPPSTPFFPFPSVSSTSIDSTVSWFSLPGAGLLSSVSSPPSSCEVSSSVGPLLLTGREVCEFSSASLSLTFGAGSSVAATFVLTSSSSTLAAIRFDDLGLFWLIVLLVGGGRGGRSDLTHVLDGRRHGDDARTGDARFAEGRWARALSRECTIWSRMVSSRIYLTRTAFFGRDYLLLPEEGQAAGLCPRRSHHETEQSLLSFNFPSNSRKKVIKVDPFNQSCIGVVSGEASVIRFEPDPGRLLADYSACGGGESHLIREIRQCLNVELDINSGKTNR</sequence>
<dbReference type="InParanoid" id="B0X271"/>
<gene>
    <name evidence="2" type="primary">6046566</name>
    <name evidence="1" type="ORF">CpipJ_CPIJ013508</name>
</gene>
<accession>B0X271</accession>
<dbReference type="HOGENOM" id="CLU_611464_0_0_1"/>
<dbReference type="EnsemblMetazoa" id="CPIJ013508-RA">
    <property type="protein sequence ID" value="CPIJ013508-PA"/>
    <property type="gene ID" value="CPIJ013508"/>
</dbReference>
<keyword evidence="3" id="KW-1185">Reference proteome</keyword>
<dbReference type="AlphaFoldDB" id="B0X271"/>